<reference evidence="2 3" key="1">
    <citation type="submission" date="2021-05" db="EMBL/GenBank/DDBJ databases">
        <title>Direct Submission.</title>
        <authorList>
            <person name="Li K."/>
            <person name="Gao J."/>
        </authorList>
    </citation>
    <scope>NUCLEOTIDE SEQUENCE [LARGE SCALE GENOMIC DNA]</scope>
    <source>
        <strain evidence="2 3">Mg02</strain>
    </source>
</reference>
<organism evidence="2 3">
    <name type="scientific">Nocardiopsis changdeensis</name>
    <dbReference type="NCBI Taxonomy" id="2831969"/>
    <lineage>
        <taxon>Bacteria</taxon>
        <taxon>Bacillati</taxon>
        <taxon>Actinomycetota</taxon>
        <taxon>Actinomycetes</taxon>
        <taxon>Streptosporangiales</taxon>
        <taxon>Nocardiopsidaceae</taxon>
        <taxon>Nocardiopsis</taxon>
    </lineage>
</organism>
<evidence type="ECO:0000313" key="3">
    <source>
        <dbReference type="Proteomes" id="UP000676079"/>
    </source>
</evidence>
<dbReference type="EMBL" id="CP074133">
    <property type="protein sequence ID" value="QUX24787.1"/>
    <property type="molecule type" value="Genomic_DNA"/>
</dbReference>
<gene>
    <name evidence="2" type="ORF">KGD84_11300</name>
</gene>
<feature type="region of interest" description="Disordered" evidence="1">
    <location>
        <begin position="218"/>
        <end position="272"/>
    </location>
</feature>
<name>A0ABX8BUL6_9ACTN</name>
<proteinExistence type="predicted"/>
<accession>A0ABX8BUL6</accession>
<sequence>MTFTDPAPAQAPEMPPPEEMWAGPAAIAVLGALVPDHGSPWQRWGRALDHDHSEGRCCLALVEGGRAVLFGYDVDGSRTRRAAPAVDLLAGGPGWLPWEWLDKALRDAEIVSFLAWWDGRAWYRAPLPEGADEVLSPDADADDVYESLLEFCLDGGWDDDDEDSQERQDALRSGLDALVAAASERRLGEGVLKGLADALPDPDAADTEGALAEARRLGLTGEEEPPALPAGTGEPAGRRVHLPEGQAGASVGVAARGAAERPRPEPGEPGPALRAFLDWAGGHAPAGVTVSAVGYGDITVRVGGAHLPAPPGGGADPSAALARAWREEEADPRSGAWLYARVDTGRGTVERFYDGLPDRAHPAEMSTRALERLRGEMAARDGEWRPDWAALLAEDFVRDGAPPRLCWNPGIPLSLG</sequence>
<keyword evidence="3" id="KW-1185">Reference proteome</keyword>
<protein>
    <submittedName>
        <fullName evidence="2">Uncharacterized protein</fullName>
    </submittedName>
</protein>
<dbReference type="RefSeq" id="WP_220560241.1">
    <property type="nucleotide sequence ID" value="NZ_CP074133.1"/>
</dbReference>
<evidence type="ECO:0000256" key="1">
    <source>
        <dbReference type="SAM" id="MobiDB-lite"/>
    </source>
</evidence>
<dbReference type="Proteomes" id="UP000676079">
    <property type="component" value="Chromosome"/>
</dbReference>
<evidence type="ECO:0000313" key="2">
    <source>
        <dbReference type="EMBL" id="QUX24787.1"/>
    </source>
</evidence>
<feature type="compositionally biased region" description="Low complexity" evidence="1">
    <location>
        <begin position="244"/>
        <end position="257"/>
    </location>
</feature>